<evidence type="ECO:0000256" key="23">
    <source>
        <dbReference type="SAM" id="Coils"/>
    </source>
</evidence>
<feature type="region of interest" description="Disordered" evidence="24">
    <location>
        <begin position="646"/>
        <end position="669"/>
    </location>
</feature>
<dbReference type="FunFam" id="1.20.5.170:FF:000051">
    <property type="entry name" value="mitotic spindle assembly checkpoint protein MAD1"/>
    <property type="match status" value="1"/>
</dbReference>
<dbReference type="GO" id="GO:0000922">
    <property type="term" value="C:spindle pole"/>
    <property type="evidence" value="ECO:0007669"/>
    <property type="project" value="UniProtKB-SubCell"/>
</dbReference>
<dbReference type="AlphaFoldDB" id="A0AA47NQ36"/>
<comment type="subcellular location">
    <subcellularLocation>
        <location evidence="3">Chromosome</location>
        <location evidence="3">Centromere</location>
        <location evidence="3">Kinetochore</location>
    </subcellularLocation>
    <subcellularLocation>
        <location evidence="2">Cytoplasm</location>
        <location evidence="2">Cytoskeleton</location>
        <location evidence="2">Microtubule organizing center</location>
        <location evidence="2">Centrosome</location>
    </subcellularLocation>
    <subcellularLocation>
        <location evidence="4">Cytoplasm</location>
        <location evidence="4">Cytoskeleton</location>
        <location evidence="4">Spindle pole</location>
    </subcellularLocation>
    <subcellularLocation>
        <location evidence="1">Nucleus envelope</location>
    </subcellularLocation>
</comment>
<feature type="compositionally biased region" description="Polar residues" evidence="24">
    <location>
        <begin position="411"/>
        <end position="432"/>
    </location>
</feature>
<keyword evidence="12" id="KW-0995">Kinetochore</keyword>
<protein>
    <recommendedName>
        <fullName evidence="21">Mitotic spindle assembly checkpoint protein MAD1</fullName>
    </recommendedName>
    <alternativeName>
        <fullName evidence="22">Mitotic arrest deficient 1-like protein 1</fullName>
    </alternativeName>
</protein>
<evidence type="ECO:0000256" key="2">
    <source>
        <dbReference type="ARBA" id="ARBA00004300"/>
    </source>
</evidence>
<dbReference type="GO" id="GO:0051301">
    <property type="term" value="P:cell division"/>
    <property type="evidence" value="ECO:0007669"/>
    <property type="project" value="UniProtKB-KW"/>
</dbReference>
<evidence type="ECO:0000256" key="19">
    <source>
        <dbReference type="ARBA" id="ARBA00023328"/>
    </source>
</evidence>
<evidence type="ECO:0000313" key="25">
    <source>
        <dbReference type="EMBL" id="KAK0134116.1"/>
    </source>
</evidence>
<keyword evidence="17" id="KW-0539">Nucleus</keyword>
<evidence type="ECO:0000256" key="11">
    <source>
        <dbReference type="ARBA" id="ARBA00022776"/>
    </source>
</evidence>
<keyword evidence="18" id="KW-0131">Cell cycle</keyword>
<feature type="coiled-coil region" evidence="23">
    <location>
        <begin position="323"/>
        <end position="374"/>
    </location>
</feature>
<accession>A0AA47NQ36</accession>
<dbReference type="Pfam" id="PF05557">
    <property type="entry name" value="MAD"/>
    <property type="match status" value="1"/>
</dbReference>
<keyword evidence="9" id="KW-0597">Phosphoprotein</keyword>
<feature type="coiled-coil region" evidence="23">
    <location>
        <begin position="272"/>
        <end position="299"/>
    </location>
</feature>
<name>A0AA47NQ36_MERPO</name>
<evidence type="ECO:0000256" key="17">
    <source>
        <dbReference type="ARBA" id="ARBA00023242"/>
    </source>
</evidence>
<dbReference type="GO" id="GO:0007094">
    <property type="term" value="P:mitotic spindle assembly checkpoint signaling"/>
    <property type="evidence" value="ECO:0007669"/>
    <property type="project" value="InterPro"/>
</dbReference>
<evidence type="ECO:0000256" key="13">
    <source>
        <dbReference type="ARBA" id="ARBA00022843"/>
    </source>
</evidence>
<dbReference type="Proteomes" id="UP001174136">
    <property type="component" value="Unassembled WGS sequence"/>
</dbReference>
<keyword evidence="26" id="KW-1185">Reference proteome</keyword>
<dbReference type="GO" id="GO:0005813">
    <property type="term" value="C:centrosome"/>
    <property type="evidence" value="ECO:0007669"/>
    <property type="project" value="UniProtKB-SubCell"/>
</dbReference>
<evidence type="ECO:0000256" key="9">
    <source>
        <dbReference type="ARBA" id="ARBA00022553"/>
    </source>
</evidence>
<dbReference type="Gene3D" id="6.10.250.90">
    <property type="match status" value="1"/>
</dbReference>
<feature type="compositionally biased region" description="Low complexity" evidence="24">
    <location>
        <begin position="660"/>
        <end position="669"/>
    </location>
</feature>
<evidence type="ECO:0000256" key="3">
    <source>
        <dbReference type="ARBA" id="ARBA00004629"/>
    </source>
</evidence>
<feature type="coiled-coil region" evidence="23">
    <location>
        <begin position="489"/>
        <end position="587"/>
    </location>
</feature>
<proteinExistence type="inferred from homology"/>
<dbReference type="FunFam" id="3.30.457.60:FF:000002">
    <property type="entry name" value="Mitotic spindle assembly checkpoint protein MAD1"/>
    <property type="match status" value="1"/>
</dbReference>
<keyword evidence="11" id="KW-0498">Mitosis</keyword>
<feature type="region of interest" description="Disordered" evidence="24">
    <location>
        <begin position="411"/>
        <end position="443"/>
    </location>
</feature>
<evidence type="ECO:0000313" key="26">
    <source>
        <dbReference type="Proteomes" id="UP001174136"/>
    </source>
</evidence>
<dbReference type="GO" id="GO:0005635">
    <property type="term" value="C:nuclear envelope"/>
    <property type="evidence" value="ECO:0007669"/>
    <property type="project" value="UniProtKB-SubCell"/>
</dbReference>
<keyword evidence="15 23" id="KW-0175">Coiled coil</keyword>
<comment type="function">
    <text evidence="20">Component of the spindle-assembly checkpoint that prevents the onset of anaphase until all chromosomes are properly aligned at the metaphase plate. Forms a heterotetrameric complex with the closed conformation form of MAD2L1 (C-MAD2) at unattached kinetochores during prometaphase, recruits an open conformation of MAD2L1 (O-MAD2) and promotes the conversion of O-MAD2 to C-MAD2, which ensures mitotic checkpoint signaling.</text>
</comment>
<dbReference type="GO" id="GO:1990706">
    <property type="term" value="C:MAD1 complex"/>
    <property type="evidence" value="ECO:0007669"/>
    <property type="project" value="UniProtKB-ARBA"/>
</dbReference>
<keyword evidence="8" id="KW-1017">Isopeptide bond</keyword>
<evidence type="ECO:0000256" key="14">
    <source>
        <dbReference type="ARBA" id="ARBA00022990"/>
    </source>
</evidence>
<keyword evidence="14" id="KW-0007">Acetylation</keyword>
<evidence type="ECO:0000256" key="5">
    <source>
        <dbReference type="ARBA" id="ARBA00008029"/>
    </source>
</evidence>
<evidence type="ECO:0000256" key="24">
    <source>
        <dbReference type="SAM" id="MobiDB-lite"/>
    </source>
</evidence>
<evidence type="ECO:0000256" key="1">
    <source>
        <dbReference type="ARBA" id="ARBA00004259"/>
    </source>
</evidence>
<sequence>MNDFIDELLTHADYATVTTAVSCLLLFSFTVNFPHGTAETRFFCVSHRQYTGGPEMDIEDDTTVFATLKSFNSFISRPDPPPKRPSDQPAGGANLQIQYKRSMELLDAAERVQFKSQCIQLDQEKKQMELSHKRARFELEKVASDSARDLEREVDRNQDLLGRIKRLEDREGDAAKNLSEQLVNNRALRKNLSDLNKKLEERDVKLNTANLTVSGLKDEIRELKQTIQNRDCTISAKNLENQSLQEQLDLQHRKHQEVSQLCQTLQSAQFSCSEHVIKIKELERRLSIQEQDIALVRTMRSEVAKFQDLDKEVCRLREDNAYLRESRENISLLKEEAEGLRRKLERMEKTKEDLVNVELETERLKEKLQAWENLGQSTGLNIRKPEDLSREVIQIQQREIALKEQNYTLSSRVRSVDRSQAQLQGEASQQRSKALEEQKKRETQDALVRRLQKRVLLLTKERDGMRSILESYESELPHTEHLPQLSKRLREAEDVLHKTQHHHAEMEAQLTKAQEETGTLKLQLQTVESELESVKKQQSSFTGSNSAMAKEEVSLLRQKIEDVERERQRLEEQNNILEMRLERHSLQVGVPTASLSVLFGDYDPVKTQVLHFKMNPTNVAKQQRQQETEALREEVMRLREHLRSLKDAGPQASQDDPHTGSPGLSLSLPPSQEVLDLRKQMESSQLRNQRLKEVFQKKIQEFRTVCYVLTGYQIDVTTENQYRLSSVYAEHMDDSMLFKKGSGGTMQLMETEFSKTLAEMVALHLHHQKSIPAFLSAVTLELFSRQTTF</sequence>
<dbReference type="Gene3D" id="3.30.457.60">
    <property type="match status" value="1"/>
</dbReference>
<dbReference type="PANTHER" id="PTHR23168">
    <property type="entry name" value="MITOTIC SPINDLE ASSEMBLY CHECKPOINT PROTEIN MAD1 MITOTIC ARREST DEFICIENT-LIKE PROTEIN 1"/>
    <property type="match status" value="1"/>
</dbReference>
<dbReference type="GO" id="GO:0051315">
    <property type="term" value="P:attachment of mitotic spindle microtubules to kinetochore"/>
    <property type="evidence" value="ECO:0007669"/>
    <property type="project" value="TreeGrafter"/>
</dbReference>
<comment type="similarity">
    <text evidence="5">Belongs to the MAD1 family.</text>
</comment>
<gene>
    <name evidence="25" type="primary">MAD1L1</name>
    <name evidence="25" type="ORF">N1851_030325</name>
</gene>
<keyword evidence="10" id="KW-0132">Cell division</keyword>
<evidence type="ECO:0000256" key="4">
    <source>
        <dbReference type="ARBA" id="ARBA00004647"/>
    </source>
</evidence>
<evidence type="ECO:0000256" key="7">
    <source>
        <dbReference type="ARBA" id="ARBA00022490"/>
    </source>
</evidence>
<evidence type="ECO:0000256" key="12">
    <source>
        <dbReference type="ARBA" id="ARBA00022838"/>
    </source>
</evidence>
<dbReference type="GO" id="GO:0000776">
    <property type="term" value="C:kinetochore"/>
    <property type="evidence" value="ECO:0007669"/>
    <property type="project" value="UniProtKB-KW"/>
</dbReference>
<dbReference type="GO" id="GO:0072686">
    <property type="term" value="C:mitotic spindle"/>
    <property type="evidence" value="ECO:0007669"/>
    <property type="project" value="TreeGrafter"/>
</dbReference>
<dbReference type="PANTHER" id="PTHR23168:SF0">
    <property type="entry name" value="MITOTIC SPINDLE ASSEMBLY CHECKPOINT PROTEIN MAD1"/>
    <property type="match status" value="1"/>
</dbReference>
<dbReference type="Gene3D" id="1.20.5.170">
    <property type="match status" value="1"/>
</dbReference>
<evidence type="ECO:0000256" key="22">
    <source>
        <dbReference type="ARBA" id="ARBA00075803"/>
    </source>
</evidence>
<evidence type="ECO:0000256" key="16">
    <source>
        <dbReference type="ARBA" id="ARBA00023212"/>
    </source>
</evidence>
<keyword evidence="7" id="KW-0963">Cytoplasm</keyword>
<evidence type="ECO:0000256" key="21">
    <source>
        <dbReference type="ARBA" id="ARBA00073985"/>
    </source>
</evidence>
<feature type="coiled-coil region" evidence="23">
    <location>
        <begin position="147"/>
        <end position="226"/>
    </location>
</feature>
<organism evidence="25 26">
    <name type="scientific">Merluccius polli</name>
    <name type="common">Benguela hake</name>
    <name type="synonym">Merluccius cadenati</name>
    <dbReference type="NCBI Taxonomy" id="89951"/>
    <lineage>
        <taxon>Eukaryota</taxon>
        <taxon>Metazoa</taxon>
        <taxon>Chordata</taxon>
        <taxon>Craniata</taxon>
        <taxon>Vertebrata</taxon>
        <taxon>Euteleostomi</taxon>
        <taxon>Actinopterygii</taxon>
        <taxon>Neopterygii</taxon>
        <taxon>Teleostei</taxon>
        <taxon>Neoteleostei</taxon>
        <taxon>Acanthomorphata</taxon>
        <taxon>Zeiogadaria</taxon>
        <taxon>Gadariae</taxon>
        <taxon>Gadiformes</taxon>
        <taxon>Gadoidei</taxon>
        <taxon>Merlucciidae</taxon>
        <taxon>Merluccius</taxon>
    </lineage>
</organism>
<dbReference type="SUPFAM" id="SSF75704">
    <property type="entry name" value="Mitotic arrest deficient-like 1, Mad1"/>
    <property type="match status" value="1"/>
</dbReference>
<feature type="compositionally biased region" description="Basic and acidic residues" evidence="24">
    <location>
        <begin position="433"/>
        <end position="443"/>
    </location>
</feature>
<comment type="caution">
    <text evidence="25">The sequence shown here is derived from an EMBL/GenBank/DDBJ whole genome shotgun (WGS) entry which is preliminary data.</text>
</comment>
<evidence type="ECO:0000256" key="10">
    <source>
        <dbReference type="ARBA" id="ARBA00022618"/>
    </source>
</evidence>
<reference evidence="25" key="1">
    <citation type="journal article" date="2023" name="Front. Mar. Sci.">
        <title>A new Merluccius polli reference genome to investigate the effects of global change in West African waters.</title>
        <authorList>
            <person name="Mateo J.L."/>
            <person name="Blanco-Fernandez C."/>
            <person name="Garcia-Vazquez E."/>
            <person name="Machado-Schiaffino G."/>
        </authorList>
    </citation>
    <scope>NUCLEOTIDE SEQUENCE</scope>
    <source>
        <strain evidence="25">C29</strain>
        <tissue evidence="25">Fin</tissue>
    </source>
</reference>
<evidence type="ECO:0000256" key="20">
    <source>
        <dbReference type="ARBA" id="ARBA00053509"/>
    </source>
</evidence>
<dbReference type="EMBL" id="JAOPHQ010005740">
    <property type="protein sequence ID" value="KAK0134116.1"/>
    <property type="molecule type" value="Genomic_DNA"/>
</dbReference>
<dbReference type="InterPro" id="IPR008672">
    <property type="entry name" value="Mad1"/>
</dbReference>
<evidence type="ECO:0000256" key="8">
    <source>
        <dbReference type="ARBA" id="ARBA00022499"/>
    </source>
</evidence>
<evidence type="ECO:0000256" key="6">
    <source>
        <dbReference type="ARBA" id="ARBA00022454"/>
    </source>
</evidence>
<keyword evidence="6" id="KW-0158">Chromosome</keyword>
<dbReference type="GO" id="GO:1990728">
    <property type="term" value="C:mitotic spindle assembly checkpoint MAD1-MAD2 complex"/>
    <property type="evidence" value="ECO:0007669"/>
    <property type="project" value="UniProtKB-ARBA"/>
</dbReference>
<evidence type="ECO:0000256" key="18">
    <source>
        <dbReference type="ARBA" id="ARBA00023306"/>
    </source>
</evidence>
<keyword evidence="13" id="KW-0832">Ubl conjugation</keyword>
<keyword evidence="16" id="KW-0206">Cytoskeleton</keyword>
<evidence type="ECO:0000256" key="15">
    <source>
        <dbReference type="ARBA" id="ARBA00023054"/>
    </source>
</evidence>
<keyword evidence="19" id="KW-0137">Centromere</keyword>